<feature type="domain" description="FHA" evidence="3">
    <location>
        <begin position="71"/>
        <end position="120"/>
    </location>
</feature>
<keyword evidence="2" id="KW-1133">Transmembrane helix</keyword>
<keyword evidence="2" id="KW-0472">Membrane</keyword>
<gene>
    <name evidence="4" type="ORF">Y882_16485</name>
</gene>
<dbReference type="AlphaFoldDB" id="A0A0G9GYC8"/>
<keyword evidence="2" id="KW-0812">Transmembrane</keyword>
<dbReference type="PATRIC" id="fig|1440762.4.peg.3023"/>
<dbReference type="EMBL" id="JPLA01000049">
    <property type="protein sequence ID" value="KLD62298.1"/>
    <property type="molecule type" value="Genomic_DNA"/>
</dbReference>
<accession>A0A0G9GYC8</accession>
<dbReference type="SUPFAM" id="SSF49879">
    <property type="entry name" value="SMAD/FHA domain"/>
    <property type="match status" value="1"/>
</dbReference>
<evidence type="ECO:0000256" key="2">
    <source>
        <dbReference type="SAM" id="Phobius"/>
    </source>
</evidence>
<protein>
    <submittedName>
        <fullName evidence="4">Forkhead-associated protein</fullName>
    </submittedName>
</protein>
<proteinExistence type="predicted"/>
<evidence type="ECO:0000313" key="5">
    <source>
        <dbReference type="Proteomes" id="UP000035481"/>
    </source>
</evidence>
<dbReference type="Pfam" id="PF00498">
    <property type="entry name" value="FHA"/>
    <property type="match status" value="1"/>
</dbReference>
<dbReference type="OrthoDB" id="9815482at2"/>
<dbReference type="CDD" id="cd00060">
    <property type="entry name" value="FHA"/>
    <property type="match status" value="1"/>
</dbReference>
<dbReference type="Gene3D" id="2.60.200.20">
    <property type="match status" value="1"/>
</dbReference>
<name>A0A0G9GYC8_9GAMM</name>
<dbReference type="STRING" id="1440762.Y882_16485"/>
<organism evidence="4 5">
    <name type="scientific">Dyella japonica DSM 16301</name>
    <dbReference type="NCBI Taxonomy" id="1440762"/>
    <lineage>
        <taxon>Bacteria</taxon>
        <taxon>Pseudomonadati</taxon>
        <taxon>Pseudomonadota</taxon>
        <taxon>Gammaproteobacteria</taxon>
        <taxon>Lysobacterales</taxon>
        <taxon>Rhodanobacteraceae</taxon>
        <taxon>Dyella</taxon>
    </lineage>
</organism>
<sequence>MENRSYSSLPATGKRSSGPQGTRLFSTEELSRLAGEAGFASDGGVSVHQPVLEGTSAALKGRRFTLRAGRQTVGRGGENDIVICDPSVSSTHAWVMNQQGHCVVMNTLSTNGTFVNNKRVHEATIRHGDRVRFGQSEFVFLTREPGASRLGRVGWFALGVVVLAALAGAAWWWLSA</sequence>
<dbReference type="InterPro" id="IPR000253">
    <property type="entry name" value="FHA_dom"/>
</dbReference>
<dbReference type="InterPro" id="IPR050923">
    <property type="entry name" value="Cell_Proc_Reg/RNA_Proc"/>
</dbReference>
<dbReference type="PANTHER" id="PTHR23308">
    <property type="entry name" value="NUCLEAR INHIBITOR OF PROTEIN PHOSPHATASE-1"/>
    <property type="match status" value="1"/>
</dbReference>
<dbReference type="Proteomes" id="UP000035481">
    <property type="component" value="Unassembled WGS sequence"/>
</dbReference>
<dbReference type="InterPro" id="IPR008984">
    <property type="entry name" value="SMAD_FHA_dom_sf"/>
</dbReference>
<reference evidence="4 5" key="1">
    <citation type="journal article" date="2015" name="Antonie Van Leeuwenhoek">
        <title>A phylogenomic and molecular marker based taxonomic framework for the order Xanthomonadales: proposal to transfer the families Algiphilaceae and Solimonadaceae to the order Nevskiales ord. nov. and to create a new family within the order Xanthomonadales, the family Rhodanobacteraceae fam. nov., containing the genus Rhodanobacter and its closest relatives.</title>
        <authorList>
            <person name="Naushad S."/>
            <person name="Adeolu M."/>
            <person name="Wong S."/>
            <person name="Sohail M."/>
            <person name="Schellhorn H.E."/>
            <person name="Gupta R.S."/>
        </authorList>
    </citation>
    <scope>NUCLEOTIDE SEQUENCE [LARGE SCALE GENOMIC DNA]</scope>
    <source>
        <strain evidence="4 5">DSM 16301</strain>
    </source>
</reference>
<evidence type="ECO:0000256" key="1">
    <source>
        <dbReference type="SAM" id="MobiDB-lite"/>
    </source>
</evidence>
<dbReference type="PROSITE" id="PS50006">
    <property type="entry name" value="FHA_DOMAIN"/>
    <property type="match status" value="1"/>
</dbReference>
<evidence type="ECO:0000259" key="3">
    <source>
        <dbReference type="PROSITE" id="PS50006"/>
    </source>
</evidence>
<evidence type="ECO:0000313" key="4">
    <source>
        <dbReference type="EMBL" id="KLD62298.1"/>
    </source>
</evidence>
<feature type="transmembrane region" description="Helical" evidence="2">
    <location>
        <begin position="153"/>
        <end position="174"/>
    </location>
</feature>
<dbReference type="SMART" id="SM00240">
    <property type="entry name" value="FHA"/>
    <property type="match status" value="1"/>
</dbReference>
<comment type="caution">
    <text evidence="4">The sequence shown here is derived from an EMBL/GenBank/DDBJ whole genome shotgun (WGS) entry which is preliminary data.</text>
</comment>
<feature type="region of interest" description="Disordered" evidence="1">
    <location>
        <begin position="1"/>
        <end position="22"/>
    </location>
</feature>